<evidence type="ECO:0000313" key="1">
    <source>
        <dbReference type="EMBL" id="KAJ2965954.1"/>
    </source>
</evidence>
<protein>
    <submittedName>
        <fullName evidence="1">Uncharacterized protein</fullName>
    </submittedName>
</protein>
<comment type="caution">
    <text evidence="1">The sequence shown here is derived from an EMBL/GenBank/DDBJ whole genome shotgun (WGS) entry which is preliminary data.</text>
</comment>
<proteinExistence type="predicted"/>
<accession>A0ACC1MGI7</accession>
<evidence type="ECO:0000313" key="2">
    <source>
        <dbReference type="Proteomes" id="UP001143910"/>
    </source>
</evidence>
<organism evidence="1 2">
    <name type="scientific">Zarea fungicola</name>
    <dbReference type="NCBI Taxonomy" id="93591"/>
    <lineage>
        <taxon>Eukaryota</taxon>
        <taxon>Fungi</taxon>
        <taxon>Dikarya</taxon>
        <taxon>Ascomycota</taxon>
        <taxon>Pezizomycotina</taxon>
        <taxon>Sordariomycetes</taxon>
        <taxon>Hypocreomycetidae</taxon>
        <taxon>Hypocreales</taxon>
        <taxon>Cordycipitaceae</taxon>
        <taxon>Zarea</taxon>
    </lineage>
</organism>
<dbReference type="Proteomes" id="UP001143910">
    <property type="component" value="Unassembled WGS sequence"/>
</dbReference>
<dbReference type="EMBL" id="JANJQO010002793">
    <property type="protein sequence ID" value="KAJ2965954.1"/>
    <property type="molecule type" value="Genomic_DNA"/>
</dbReference>
<gene>
    <name evidence="1" type="ORF">NQ176_g10370</name>
</gene>
<keyword evidence="2" id="KW-1185">Reference proteome</keyword>
<reference evidence="1" key="1">
    <citation type="submission" date="2022-08" db="EMBL/GenBank/DDBJ databases">
        <title>Genome Sequence of Lecanicillium fungicola.</title>
        <authorList>
            <person name="Buettner E."/>
        </authorList>
    </citation>
    <scope>NUCLEOTIDE SEQUENCE</scope>
    <source>
        <strain evidence="1">Babe33</strain>
    </source>
</reference>
<sequence>MHEAMTTPPWTPILLLLSTTFRMKTMNLALSVVKLFLRAINCGGRRAFSSSATTMTQRAARMAERDKFKRAMAKTVGRDGKKKLGRESGLLLDKVKRMMAEKN</sequence>
<name>A0ACC1MGI7_9HYPO</name>